<organism evidence="6 7">
    <name type="scientific">Galdieria partita</name>
    <dbReference type="NCBI Taxonomy" id="83374"/>
    <lineage>
        <taxon>Eukaryota</taxon>
        <taxon>Rhodophyta</taxon>
        <taxon>Bangiophyceae</taxon>
        <taxon>Galdieriales</taxon>
        <taxon>Galdieriaceae</taxon>
        <taxon>Galdieria</taxon>
    </lineage>
</organism>
<evidence type="ECO:0000256" key="3">
    <source>
        <dbReference type="ARBA" id="ARBA00022679"/>
    </source>
</evidence>
<keyword evidence="5" id="KW-0325">Glycoprotein</keyword>
<reference evidence="6" key="1">
    <citation type="journal article" date="2022" name="Proc. Natl. Acad. Sci. U.S.A.">
        <title>Life cycle and functional genomics of the unicellular red alga Galdieria for elucidating algal and plant evolution and industrial use.</title>
        <authorList>
            <person name="Hirooka S."/>
            <person name="Itabashi T."/>
            <person name="Ichinose T.M."/>
            <person name="Onuma R."/>
            <person name="Fujiwara T."/>
            <person name="Yamashita S."/>
            <person name="Jong L.W."/>
            <person name="Tomita R."/>
            <person name="Iwane A.H."/>
            <person name="Miyagishima S.Y."/>
        </authorList>
    </citation>
    <scope>NUCLEOTIDE SEQUENCE</scope>
    <source>
        <strain evidence="6">NBRC 102759</strain>
    </source>
</reference>
<dbReference type="AlphaFoldDB" id="A0A9C7UR39"/>
<reference evidence="6" key="2">
    <citation type="submission" date="2022-01" db="EMBL/GenBank/DDBJ databases">
        <authorList>
            <person name="Hirooka S."/>
            <person name="Miyagishima S.Y."/>
        </authorList>
    </citation>
    <scope>NUCLEOTIDE SEQUENCE</scope>
    <source>
        <strain evidence="6">NBRC 102759</strain>
    </source>
</reference>
<dbReference type="PANTHER" id="PTHR45719">
    <property type="entry name" value="GLYCOSYLTRANSFERASE"/>
    <property type="match status" value="1"/>
</dbReference>
<keyword evidence="2" id="KW-0328">Glycosyltransferase</keyword>
<evidence type="ECO:0000256" key="1">
    <source>
        <dbReference type="ARBA" id="ARBA00004606"/>
    </source>
</evidence>
<proteinExistence type="predicted"/>
<evidence type="ECO:0000313" key="7">
    <source>
        <dbReference type="Proteomes" id="UP001061958"/>
    </source>
</evidence>
<dbReference type="Pfam" id="PF02485">
    <property type="entry name" value="Branch"/>
    <property type="match status" value="1"/>
</dbReference>
<accession>A0A9C7UR39</accession>
<dbReference type="Proteomes" id="UP001061958">
    <property type="component" value="Unassembled WGS sequence"/>
</dbReference>
<comment type="caution">
    <text evidence="6">The sequence shown here is derived from an EMBL/GenBank/DDBJ whole genome shotgun (WGS) entry which is preliminary data.</text>
</comment>
<evidence type="ECO:0000313" key="6">
    <source>
        <dbReference type="EMBL" id="GJQ12594.1"/>
    </source>
</evidence>
<name>A0A9C7UR39_9RHOD</name>
<keyword evidence="3" id="KW-0808">Transferase</keyword>
<comment type="subcellular location">
    <subcellularLocation>
        <location evidence="1">Membrane</location>
        <topology evidence="1">Single-pass type II membrane protein</topology>
    </subcellularLocation>
</comment>
<evidence type="ECO:0000256" key="2">
    <source>
        <dbReference type="ARBA" id="ARBA00022676"/>
    </source>
</evidence>
<dbReference type="EMBL" id="BQMJ01000035">
    <property type="protein sequence ID" value="GJQ12594.1"/>
    <property type="molecule type" value="Genomic_DNA"/>
</dbReference>
<dbReference type="GO" id="GO:0016020">
    <property type="term" value="C:membrane"/>
    <property type="evidence" value="ECO:0007669"/>
    <property type="project" value="UniProtKB-SubCell"/>
</dbReference>
<keyword evidence="4" id="KW-0472">Membrane</keyword>
<sequence>MKPSFRFVRVSSTRLVATFLFLLLCSLFLMLQLLYKRSAISIRTDWRPETDPIILELLEKAANKTSPSEDELFQDILVLPREDPRWEEINKIHKSPYWDKSVVSQTWGGKTKVWCPPAHNNCVADEFRSVIWWIDFTNERLANEADEFEKVILKEHYKESHEQNLVLYEATDYNYNNNWTKALPTIYAASPILRATRPELSIAFFIQVSESNLHMFPRMFNRIYHDKNVYAIHFDKHISEQDMEEALRGIGFKQSNNVVLLPREKVSYWGISMLLNTISAITELLDKSSYWDYFINLSAADYPLITPSRLRRLFAQAAEEPEYNFIQVLGANAAKDHDYRVKQIHFDPALFDAEGNDLYTVPDRSHPYARQDNMNVQKGEAWMILSRSFCRYVTREMEPKRYLIRFATASASDELYFQTVFWNSPYRPTIVNRIFRAIFWFHPLNGTSGARPYNLDRASLFYDYIRCTGALFARKFMETDSETLMMIDRELLNESCEISQQYYDEVSRQFLYATADTRKRMNRLRWKDPFYNQYHS</sequence>
<evidence type="ECO:0000256" key="5">
    <source>
        <dbReference type="ARBA" id="ARBA00023180"/>
    </source>
</evidence>
<dbReference type="PANTHER" id="PTHR45719:SF3">
    <property type="entry name" value="BETA-GLUCURONOSYLTRANSFERASE GLCAT14A"/>
    <property type="match status" value="1"/>
</dbReference>
<keyword evidence="7" id="KW-1185">Reference proteome</keyword>
<evidence type="ECO:0008006" key="8">
    <source>
        <dbReference type="Google" id="ProtNLM"/>
    </source>
</evidence>
<protein>
    <recommendedName>
        <fullName evidence="8">Protein xylosyltransferase</fullName>
    </recommendedName>
</protein>
<dbReference type="OrthoDB" id="2019572at2759"/>
<gene>
    <name evidence="6" type="ORF">GpartN1_g4385.t1</name>
</gene>
<dbReference type="InterPro" id="IPR044610">
    <property type="entry name" value="GLCAT14A/B/C"/>
</dbReference>
<evidence type="ECO:0000256" key="4">
    <source>
        <dbReference type="ARBA" id="ARBA00023136"/>
    </source>
</evidence>
<dbReference type="GO" id="GO:0015020">
    <property type="term" value="F:glucuronosyltransferase activity"/>
    <property type="evidence" value="ECO:0007669"/>
    <property type="project" value="InterPro"/>
</dbReference>
<dbReference type="InterPro" id="IPR003406">
    <property type="entry name" value="Glyco_trans_14"/>
</dbReference>